<accession>A0A5C3KHZ0</accession>
<keyword evidence="1" id="KW-0472">Membrane</keyword>
<feature type="transmembrane region" description="Helical" evidence="1">
    <location>
        <begin position="22"/>
        <end position="47"/>
    </location>
</feature>
<sequence>MTPVWTEEYYNEFGLVLAKSRYAIYVIEMVTVGIQFFMNLYGLIVFFDTSSERRQGRALYLISGWLIFAFYTTGACIDMAKTFENLREPSNGVEYVDMYRSTSTWMNTMSVISYCPVFVIGEGLLVFDI</sequence>
<feature type="transmembrane region" description="Helical" evidence="1">
    <location>
        <begin position="59"/>
        <end position="80"/>
    </location>
</feature>
<gene>
    <name evidence="2" type="ORF">FA15DRAFT_708891</name>
</gene>
<dbReference type="AlphaFoldDB" id="A0A5C3KHZ0"/>
<protein>
    <submittedName>
        <fullName evidence="2">Uncharacterized protein</fullName>
    </submittedName>
</protein>
<proteinExistence type="predicted"/>
<evidence type="ECO:0000256" key="1">
    <source>
        <dbReference type="SAM" id="Phobius"/>
    </source>
</evidence>
<keyword evidence="1" id="KW-1133">Transmembrane helix</keyword>
<evidence type="ECO:0000313" key="3">
    <source>
        <dbReference type="Proteomes" id="UP000307440"/>
    </source>
</evidence>
<keyword evidence="1" id="KW-0812">Transmembrane</keyword>
<reference evidence="2 3" key="1">
    <citation type="journal article" date="2019" name="Nat. Ecol. Evol.">
        <title>Megaphylogeny resolves global patterns of mushroom evolution.</title>
        <authorList>
            <person name="Varga T."/>
            <person name="Krizsan K."/>
            <person name="Foldi C."/>
            <person name="Dima B."/>
            <person name="Sanchez-Garcia M."/>
            <person name="Sanchez-Ramirez S."/>
            <person name="Szollosi G.J."/>
            <person name="Szarkandi J.G."/>
            <person name="Papp V."/>
            <person name="Albert L."/>
            <person name="Andreopoulos W."/>
            <person name="Angelini C."/>
            <person name="Antonin V."/>
            <person name="Barry K.W."/>
            <person name="Bougher N.L."/>
            <person name="Buchanan P."/>
            <person name="Buyck B."/>
            <person name="Bense V."/>
            <person name="Catcheside P."/>
            <person name="Chovatia M."/>
            <person name="Cooper J."/>
            <person name="Damon W."/>
            <person name="Desjardin D."/>
            <person name="Finy P."/>
            <person name="Geml J."/>
            <person name="Haridas S."/>
            <person name="Hughes K."/>
            <person name="Justo A."/>
            <person name="Karasinski D."/>
            <person name="Kautmanova I."/>
            <person name="Kiss B."/>
            <person name="Kocsube S."/>
            <person name="Kotiranta H."/>
            <person name="LaButti K.M."/>
            <person name="Lechner B.E."/>
            <person name="Liimatainen K."/>
            <person name="Lipzen A."/>
            <person name="Lukacs Z."/>
            <person name="Mihaltcheva S."/>
            <person name="Morgado L.N."/>
            <person name="Niskanen T."/>
            <person name="Noordeloos M.E."/>
            <person name="Ohm R.A."/>
            <person name="Ortiz-Santana B."/>
            <person name="Ovrebo C."/>
            <person name="Racz N."/>
            <person name="Riley R."/>
            <person name="Savchenko A."/>
            <person name="Shiryaev A."/>
            <person name="Soop K."/>
            <person name="Spirin V."/>
            <person name="Szebenyi C."/>
            <person name="Tomsovsky M."/>
            <person name="Tulloss R.E."/>
            <person name="Uehling J."/>
            <person name="Grigoriev I.V."/>
            <person name="Vagvolgyi C."/>
            <person name="Papp T."/>
            <person name="Martin F.M."/>
            <person name="Miettinen O."/>
            <person name="Hibbett D.S."/>
            <person name="Nagy L.G."/>
        </authorList>
    </citation>
    <scope>NUCLEOTIDE SEQUENCE [LARGE SCALE GENOMIC DNA]</scope>
    <source>
        <strain evidence="2 3">CBS 121175</strain>
    </source>
</reference>
<keyword evidence="3" id="KW-1185">Reference proteome</keyword>
<name>A0A5C3KHZ0_COPMA</name>
<feature type="transmembrane region" description="Helical" evidence="1">
    <location>
        <begin position="105"/>
        <end position="127"/>
    </location>
</feature>
<evidence type="ECO:0000313" key="2">
    <source>
        <dbReference type="EMBL" id="TFK19527.1"/>
    </source>
</evidence>
<dbReference type="Proteomes" id="UP000307440">
    <property type="component" value="Unassembled WGS sequence"/>
</dbReference>
<dbReference type="EMBL" id="ML210336">
    <property type="protein sequence ID" value="TFK19527.1"/>
    <property type="molecule type" value="Genomic_DNA"/>
</dbReference>
<organism evidence="2 3">
    <name type="scientific">Coprinopsis marcescibilis</name>
    <name type="common">Agaric fungus</name>
    <name type="synonym">Psathyrella marcescibilis</name>
    <dbReference type="NCBI Taxonomy" id="230819"/>
    <lineage>
        <taxon>Eukaryota</taxon>
        <taxon>Fungi</taxon>
        <taxon>Dikarya</taxon>
        <taxon>Basidiomycota</taxon>
        <taxon>Agaricomycotina</taxon>
        <taxon>Agaricomycetes</taxon>
        <taxon>Agaricomycetidae</taxon>
        <taxon>Agaricales</taxon>
        <taxon>Agaricineae</taxon>
        <taxon>Psathyrellaceae</taxon>
        <taxon>Coprinopsis</taxon>
    </lineage>
</organism>